<keyword evidence="4 6" id="KW-0808">Transferase</keyword>
<keyword evidence="7" id="KW-0687">Ribonucleoprotein</keyword>
<dbReference type="eggNOG" id="COG2264">
    <property type="taxonomic scope" value="Bacteria"/>
</dbReference>
<feature type="binding site" evidence="6">
    <location>
        <position position="153"/>
    </location>
    <ligand>
        <name>S-adenosyl-L-methionine</name>
        <dbReference type="ChEBI" id="CHEBI:59789"/>
    </ligand>
</feature>
<dbReference type="PANTHER" id="PTHR43648">
    <property type="entry name" value="ELECTRON TRANSFER FLAVOPROTEIN BETA SUBUNIT LYSINE METHYLTRANSFERASE"/>
    <property type="match status" value="1"/>
</dbReference>
<keyword evidence="5 6" id="KW-0949">S-adenosyl-L-methionine</keyword>
<comment type="subcellular location">
    <subcellularLocation>
        <location evidence="6">Cytoplasm</location>
    </subcellularLocation>
</comment>
<reference evidence="7 8" key="1">
    <citation type="journal article" date="2009" name="Stand. Genomic Sci.">
        <title>Complete genome sequence of Desulfotomaculum acetoxidans type strain (5575).</title>
        <authorList>
            <person name="Spring S."/>
            <person name="Lapidus A."/>
            <person name="Schroder M."/>
            <person name="Gleim D."/>
            <person name="Sims D."/>
            <person name="Meincke L."/>
            <person name="Glavina Del Rio T."/>
            <person name="Tice H."/>
            <person name="Copeland A."/>
            <person name="Cheng J.F."/>
            <person name="Lucas S."/>
            <person name="Chen F."/>
            <person name="Nolan M."/>
            <person name="Bruce D."/>
            <person name="Goodwin L."/>
            <person name="Pitluck S."/>
            <person name="Ivanova N."/>
            <person name="Mavromatis K."/>
            <person name="Mikhailova N."/>
            <person name="Pati A."/>
            <person name="Chen A."/>
            <person name="Palaniappan K."/>
            <person name="Land M."/>
            <person name="Hauser L."/>
            <person name="Chang Y.J."/>
            <person name="Jeffries C.D."/>
            <person name="Chain P."/>
            <person name="Saunders E."/>
            <person name="Brettin T."/>
            <person name="Detter J.C."/>
            <person name="Goker M."/>
            <person name="Bristow J."/>
            <person name="Eisen J.A."/>
            <person name="Markowitz V."/>
            <person name="Hugenholtz P."/>
            <person name="Kyrpides N.C."/>
            <person name="Klenk H.P."/>
            <person name="Han C."/>
        </authorList>
    </citation>
    <scope>NUCLEOTIDE SEQUENCE [LARGE SCALE GENOMIC DNA]</scope>
    <source>
        <strain evidence="8">ATCC 49208 / DSM 771 / VKM B-1644</strain>
    </source>
</reference>
<dbReference type="GO" id="GO:0005737">
    <property type="term" value="C:cytoplasm"/>
    <property type="evidence" value="ECO:0007669"/>
    <property type="project" value="UniProtKB-SubCell"/>
</dbReference>
<feature type="binding site" evidence="6">
    <location>
        <position position="174"/>
    </location>
    <ligand>
        <name>S-adenosyl-L-methionine</name>
        <dbReference type="ChEBI" id="CHEBI:59789"/>
    </ligand>
</feature>
<keyword evidence="8" id="KW-1185">Reference proteome</keyword>
<dbReference type="AlphaFoldDB" id="C8W4S3"/>
<dbReference type="Gene3D" id="3.40.50.150">
    <property type="entry name" value="Vaccinia Virus protein VP39"/>
    <property type="match status" value="1"/>
</dbReference>
<name>C8W4S3_DESAS</name>
<dbReference type="EMBL" id="CP001720">
    <property type="protein sequence ID" value="ACV63959.1"/>
    <property type="molecule type" value="Genomic_DNA"/>
</dbReference>
<dbReference type="GO" id="GO:0016279">
    <property type="term" value="F:protein-lysine N-methyltransferase activity"/>
    <property type="evidence" value="ECO:0007669"/>
    <property type="project" value="RHEA"/>
</dbReference>
<keyword evidence="2 6" id="KW-0963">Cytoplasm</keyword>
<evidence type="ECO:0000313" key="7">
    <source>
        <dbReference type="EMBL" id="ACV63959.1"/>
    </source>
</evidence>
<evidence type="ECO:0000256" key="4">
    <source>
        <dbReference type="ARBA" id="ARBA00022679"/>
    </source>
</evidence>
<evidence type="ECO:0000313" key="8">
    <source>
        <dbReference type="Proteomes" id="UP000002217"/>
    </source>
</evidence>
<evidence type="ECO:0000256" key="6">
    <source>
        <dbReference type="HAMAP-Rule" id="MF_00735"/>
    </source>
</evidence>
<evidence type="ECO:0000256" key="3">
    <source>
        <dbReference type="ARBA" id="ARBA00022603"/>
    </source>
</evidence>
<dbReference type="Proteomes" id="UP000002217">
    <property type="component" value="Chromosome"/>
</dbReference>
<dbReference type="HOGENOM" id="CLU_049382_0_1_9"/>
<accession>C8W4S3</accession>
<dbReference type="InterPro" id="IPR050078">
    <property type="entry name" value="Ribosomal_L11_MeTrfase_PrmA"/>
</dbReference>
<evidence type="ECO:0000256" key="2">
    <source>
        <dbReference type="ARBA" id="ARBA00022490"/>
    </source>
</evidence>
<dbReference type="PIRSF" id="PIRSF000401">
    <property type="entry name" value="RPL11_MTase"/>
    <property type="match status" value="1"/>
</dbReference>
<dbReference type="HAMAP" id="MF_00735">
    <property type="entry name" value="Methyltr_PrmA"/>
    <property type="match status" value="1"/>
</dbReference>
<dbReference type="NCBIfam" id="TIGR00406">
    <property type="entry name" value="prmA"/>
    <property type="match status" value="1"/>
</dbReference>
<dbReference type="CDD" id="cd02440">
    <property type="entry name" value="AdoMet_MTases"/>
    <property type="match status" value="1"/>
</dbReference>
<dbReference type="EC" id="2.1.1.-" evidence="6"/>
<dbReference type="InterPro" id="IPR029063">
    <property type="entry name" value="SAM-dependent_MTases_sf"/>
</dbReference>
<comment type="similarity">
    <text evidence="1 6">Belongs to the methyltransferase superfamily. PrmA family.</text>
</comment>
<dbReference type="STRING" id="485916.Dtox_3219"/>
<evidence type="ECO:0000256" key="5">
    <source>
        <dbReference type="ARBA" id="ARBA00022691"/>
    </source>
</evidence>
<dbReference type="GO" id="GO:0032259">
    <property type="term" value="P:methylation"/>
    <property type="evidence" value="ECO:0007669"/>
    <property type="project" value="UniProtKB-KW"/>
</dbReference>
<dbReference type="GO" id="GO:0005840">
    <property type="term" value="C:ribosome"/>
    <property type="evidence" value="ECO:0007669"/>
    <property type="project" value="UniProtKB-KW"/>
</dbReference>
<sequence>MEVAVRVLPEGVEPVGSIFDDLGTGGTVIEDPALSDSYRDAPADTQALDFSTEPQAWPQVKAYLPVDDRLEERLQRLRQALADLPLREKPELSTRELPETDWATAWQAYYKPVEVGRKLVVKPSWEDYQGSGERLIIELDPGMAFGSGTHATTVMCMELLEEYLRPGDRVIDVGTGSGILAVTAAKLGAGSVRAVDNDPVAVRVALENAELNGVTDKVEVLESDLLAMLAQGAAPADLLAANIIADVIIKLAADAARFLVPGGRFIASGIIKDRDKDVRTAINKAGFTVREIKRDGEWVAVLSVREA</sequence>
<dbReference type="KEGG" id="dae:Dtox_3219"/>
<keyword evidence="7" id="KW-0689">Ribosomal protein</keyword>
<dbReference type="SUPFAM" id="SSF53335">
    <property type="entry name" value="S-adenosyl-L-methionine-dependent methyltransferases"/>
    <property type="match status" value="1"/>
</dbReference>
<dbReference type="Pfam" id="PF06325">
    <property type="entry name" value="PrmA"/>
    <property type="match status" value="1"/>
</dbReference>
<proteinExistence type="inferred from homology"/>
<organism evidence="7 8">
    <name type="scientific">Desulfofarcimen acetoxidans (strain ATCC 49208 / DSM 771 / KCTC 5769 / VKM B-1644 / 5575)</name>
    <name type="common">Desulfotomaculum acetoxidans</name>
    <dbReference type="NCBI Taxonomy" id="485916"/>
    <lineage>
        <taxon>Bacteria</taxon>
        <taxon>Bacillati</taxon>
        <taxon>Bacillota</taxon>
        <taxon>Clostridia</taxon>
        <taxon>Eubacteriales</taxon>
        <taxon>Peptococcaceae</taxon>
        <taxon>Desulfofarcimen</taxon>
    </lineage>
</organism>
<gene>
    <name evidence="6" type="primary">prmA</name>
    <name evidence="7" type="ordered locus">Dtox_3219</name>
</gene>
<protein>
    <recommendedName>
        <fullName evidence="6">Ribosomal protein L11 methyltransferase</fullName>
        <shortName evidence="6">L11 Mtase</shortName>
        <ecNumber evidence="6">2.1.1.-</ecNumber>
    </recommendedName>
</protein>
<feature type="binding site" evidence="6">
    <location>
        <position position="242"/>
    </location>
    <ligand>
        <name>S-adenosyl-L-methionine</name>
        <dbReference type="ChEBI" id="CHEBI:59789"/>
    </ligand>
</feature>
<keyword evidence="3 6" id="KW-0489">Methyltransferase</keyword>
<evidence type="ECO:0000256" key="1">
    <source>
        <dbReference type="ARBA" id="ARBA00009741"/>
    </source>
</evidence>
<feature type="binding site" evidence="6">
    <location>
        <position position="196"/>
    </location>
    <ligand>
        <name>S-adenosyl-L-methionine</name>
        <dbReference type="ChEBI" id="CHEBI:59789"/>
    </ligand>
</feature>
<comment type="function">
    <text evidence="6">Methylates ribosomal protein L11.</text>
</comment>
<dbReference type="InterPro" id="IPR004498">
    <property type="entry name" value="Ribosomal_PrmA_MeTrfase"/>
</dbReference>
<comment type="catalytic activity">
    <reaction evidence="6">
        <text>L-lysyl-[protein] + 3 S-adenosyl-L-methionine = N(6),N(6),N(6)-trimethyl-L-lysyl-[protein] + 3 S-adenosyl-L-homocysteine + 3 H(+)</text>
        <dbReference type="Rhea" id="RHEA:54192"/>
        <dbReference type="Rhea" id="RHEA-COMP:9752"/>
        <dbReference type="Rhea" id="RHEA-COMP:13826"/>
        <dbReference type="ChEBI" id="CHEBI:15378"/>
        <dbReference type="ChEBI" id="CHEBI:29969"/>
        <dbReference type="ChEBI" id="CHEBI:57856"/>
        <dbReference type="ChEBI" id="CHEBI:59789"/>
        <dbReference type="ChEBI" id="CHEBI:61961"/>
    </reaction>
</comment>
<dbReference type="PANTHER" id="PTHR43648:SF1">
    <property type="entry name" value="ELECTRON TRANSFER FLAVOPROTEIN BETA SUBUNIT LYSINE METHYLTRANSFERASE"/>
    <property type="match status" value="1"/>
</dbReference>